<dbReference type="EMBL" id="JACIJN010000002">
    <property type="protein sequence ID" value="MBB5725033.1"/>
    <property type="molecule type" value="Genomic_DNA"/>
</dbReference>
<organism evidence="1 2">
    <name type="scientific">Sphingomonas endophytica</name>
    <dbReference type="NCBI Taxonomy" id="869719"/>
    <lineage>
        <taxon>Bacteria</taxon>
        <taxon>Pseudomonadati</taxon>
        <taxon>Pseudomonadota</taxon>
        <taxon>Alphaproteobacteria</taxon>
        <taxon>Sphingomonadales</taxon>
        <taxon>Sphingomonadaceae</taxon>
        <taxon>Sphingomonas</taxon>
    </lineage>
</organism>
<name>A0ABR6N2N2_9SPHN</name>
<evidence type="ECO:0000313" key="2">
    <source>
        <dbReference type="Proteomes" id="UP000560131"/>
    </source>
</evidence>
<evidence type="ECO:0008006" key="3">
    <source>
        <dbReference type="Google" id="ProtNLM"/>
    </source>
</evidence>
<evidence type="ECO:0000313" key="1">
    <source>
        <dbReference type="EMBL" id="MBB5725033.1"/>
    </source>
</evidence>
<accession>A0ABR6N2N2</accession>
<sequence>MTPREHHLKQSFEALIEAVGGVEAAALFCRVGKSTLQTYYSKVHPKAFPPLDVIVALEPLARDRVGYPTITSILCRLNGGVFVPIPEVRATGADLWALLARKAKEGAEVSAAMCEALKDGRVDAGEARRVRGEIAKLFELLALMDAEMAMIEGEAA</sequence>
<protein>
    <recommendedName>
        <fullName evidence="3">Transcriptional regulator</fullName>
    </recommendedName>
</protein>
<dbReference type="RefSeq" id="WP_184033730.1">
    <property type="nucleotide sequence ID" value="NZ_BAABAR010000007.1"/>
</dbReference>
<proteinExistence type="predicted"/>
<keyword evidence="2" id="KW-1185">Reference proteome</keyword>
<comment type="caution">
    <text evidence="1">The sequence shown here is derived from an EMBL/GenBank/DDBJ whole genome shotgun (WGS) entry which is preliminary data.</text>
</comment>
<reference evidence="1 2" key="1">
    <citation type="submission" date="2020-08" db="EMBL/GenBank/DDBJ databases">
        <title>Genomic Encyclopedia of Type Strains, Phase IV (KMG-IV): sequencing the most valuable type-strain genomes for metagenomic binning, comparative biology and taxonomic classification.</title>
        <authorList>
            <person name="Goeker M."/>
        </authorList>
    </citation>
    <scope>NUCLEOTIDE SEQUENCE [LARGE SCALE GENOMIC DNA]</scope>
    <source>
        <strain evidence="1 2">DSM 101535</strain>
    </source>
</reference>
<gene>
    <name evidence="1" type="ORF">FHS97_000941</name>
</gene>
<dbReference type="Proteomes" id="UP000560131">
    <property type="component" value="Unassembled WGS sequence"/>
</dbReference>